<keyword evidence="2" id="KW-0805">Transcription regulation</keyword>
<protein>
    <recommendedName>
        <fullName evidence="6">HTH tetR-type domain-containing protein</fullName>
    </recommendedName>
</protein>
<dbReference type="Gene3D" id="1.10.357.10">
    <property type="entry name" value="Tetracycline Repressor, domain 2"/>
    <property type="match status" value="1"/>
</dbReference>
<evidence type="ECO:0000256" key="4">
    <source>
        <dbReference type="ARBA" id="ARBA00023163"/>
    </source>
</evidence>
<evidence type="ECO:0000313" key="7">
    <source>
        <dbReference type="EMBL" id="MBK1667115.1"/>
    </source>
</evidence>
<dbReference type="InterPro" id="IPR023772">
    <property type="entry name" value="DNA-bd_HTH_TetR-type_CS"/>
</dbReference>
<dbReference type="InterPro" id="IPR001647">
    <property type="entry name" value="HTH_TetR"/>
</dbReference>
<accession>A0ABS1DCJ2</accession>
<gene>
    <name evidence="7" type="ORF">CKO28_03530</name>
</gene>
<feature type="DNA-binding region" description="H-T-H motif" evidence="5">
    <location>
        <begin position="33"/>
        <end position="52"/>
    </location>
</feature>
<feature type="domain" description="HTH tetR-type" evidence="6">
    <location>
        <begin position="10"/>
        <end position="70"/>
    </location>
</feature>
<dbReference type="Pfam" id="PF00440">
    <property type="entry name" value="TetR_N"/>
    <property type="match status" value="1"/>
</dbReference>
<organism evidence="7 8">
    <name type="scientific">Rhodovibrio sodomensis</name>
    <dbReference type="NCBI Taxonomy" id="1088"/>
    <lineage>
        <taxon>Bacteria</taxon>
        <taxon>Pseudomonadati</taxon>
        <taxon>Pseudomonadota</taxon>
        <taxon>Alphaproteobacteria</taxon>
        <taxon>Rhodospirillales</taxon>
        <taxon>Rhodovibrionaceae</taxon>
        <taxon>Rhodovibrio</taxon>
    </lineage>
</organism>
<dbReference type="InterPro" id="IPR050109">
    <property type="entry name" value="HTH-type_TetR-like_transc_reg"/>
</dbReference>
<dbReference type="SUPFAM" id="SSF48498">
    <property type="entry name" value="Tetracyclin repressor-like, C-terminal domain"/>
    <property type="match status" value="1"/>
</dbReference>
<keyword evidence="8" id="KW-1185">Reference proteome</keyword>
<dbReference type="RefSeq" id="WP_200339177.1">
    <property type="nucleotide sequence ID" value="NZ_NRRL01000004.1"/>
</dbReference>
<reference evidence="7 8" key="1">
    <citation type="journal article" date="2020" name="Microorganisms">
        <title>Osmotic Adaptation and Compatible Solute Biosynthesis of Phototrophic Bacteria as Revealed from Genome Analyses.</title>
        <authorList>
            <person name="Imhoff J.F."/>
            <person name="Rahn T."/>
            <person name="Kunzel S."/>
            <person name="Keller A."/>
            <person name="Neulinger S.C."/>
        </authorList>
    </citation>
    <scope>NUCLEOTIDE SEQUENCE [LARGE SCALE GENOMIC DNA]</scope>
    <source>
        <strain evidence="7 8">DSM 9895</strain>
    </source>
</reference>
<keyword evidence="4" id="KW-0804">Transcription</keyword>
<dbReference type="PROSITE" id="PS50977">
    <property type="entry name" value="HTH_TETR_2"/>
    <property type="match status" value="1"/>
</dbReference>
<dbReference type="PANTHER" id="PTHR30055">
    <property type="entry name" value="HTH-TYPE TRANSCRIPTIONAL REGULATOR RUTR"/>
    <property type="match status" value="1"/>
</dbReference>
<dbReference type="InterPro" id="IPR013572">
    <property type="entry name" value="Tscrpt_reg_MAATS_C"/>
</dbReference>
<evidence type="ECO:0000256" key="3">
    <source>
        <dbReference type="ARBA" id="ARBA00023125"/>
    </source>
</evidence>
<keyword evidence="3 5" id="KW-0238">DNA-binding</keyword>
<keyword evidence="1" id="KW-0678">Repressor</keyword>
<evidence type="ECO:0000256" key="1">
    <source>
        <dbReference type="ARBA" id="ARBA00022491"/>
    </source>
</evidence>
<proteinExistence type="predicted"/>
<dbReference type="Proteomes" id="UP001296873">
    <property type="component" value="Unassembled WGS sequence"/>
</dbReference>
<evidence type="ECO:0000256" key="5">
    <source>
        <dbReference type="PROSITE-ProRule" id="PRU00335"/>
    </source>
</evidence>
<dbReference type="SUPFAM" id="SSF46689">
    <property type="entry name" value="Homeodomain-like"/>
    <property type="match status" value="1"/>
</dbReference>
<dbReference type="PROSITE" id="PS01081">
    <property type="entry name" value="HTH_TETR_1"/>
    <property type="match status" value="1"/>
</dbReference>
<dbReference type="EMBL" id="NRRL01000004">
    <property type="protein sequence ID" value="MBK1667115.1"/>
    <property type="molecule type" value="Genomic_DNA"/>
</dbReference>
<comment type="caution">
    <text evidence="7">The sequence shown here is derived from an EMBL/GenBank/DDBJ whole genome shotgun (WGS) entry which is preliminary data.</text>
</comment>
<dbReference type="InterPro" id="IPR036271">
    <property type="entry name" value="Tet_transcr_reg_TetR-rel_C_sf"/>
</dbReference>
<dbReference type="Pfam" id="PF08361">
    <property type="entry name" value="TetR_C_2"/>
    <property type="match status" value="1"/>
</dbReference>
<sequence length="213" mass="23590">MARKTKADALATRAAILDAAEAVIEREGIPATTLNQIGREAGVTRGAIYWHFKDKEDLLDAMVARAAFPLDDLRAADARAETTDALDELRQFGEQALIRLAEDPHYRRVCRILLHGCVRLGRHHLFIAEEEAVKSNIHDALVRLFQKARDQGTLDPAINPELAAWSFGSYMRGLYSDWLLAPDRIDLAQSASAILGTYLNGVRARDDGNDAAR</sequence>
<evidence type="ECO:0000313" key="8">
    <source>
        <dbReference type="Proteomes" id="UP001296873"/>
    </source>
</evidence>
<dbReference type="PRINTS" id="PR00455">
    <property type="entry name" value="HTHTETR"/>
</dbReference>
<dbReference type="InterPro" id="IPR009057">
    <property type="entry name" value="Homeodomain-like_sf"/>
</dbReference>
<evidence type="ECO:0000259" key="6">
    <source>
        <dbReference type="PROSITE" id="PS50977"/>
    </source>
</evidence>
<name>A0ABS1DCJ2_9PROT</name>
<evidence type="ECO:0000256" key="2">
    <source>
        <dbReference type="ARBA" id="ARBA00023015"/>
    </source>
</evidence>
<dbReference type="PANTHER" id="PTHR30055:SF240">
    <property type="entry name" value="HTH-TYPE TRANSCRIPTIONAL REGULATOR ACRR"/>
    <property type="match status" value="1"/>
</dbReference>